<dbReference type="PANTHER" id="PTHR43135:SF3">
    <property type="entry name" value="ALPHA-D-RIBOSE 1-METHYLPHOSPHONATE 5-TRIPHOSPHATE DIPHOSPHATASE"/>
    <property type="match status" value="1"/>
</dbReference>
<dbReference type="InterPro" id="IPR032466">
    <property type="entry name" value="Metal_Hydrolase"/>
</dbReference>
<feature type="chain" id="PRO_5015584682" evidence="1">
    <location>
        <begin position="22"/>
        <end position="424"/>
    </location>
</feature>
<dbReference type="InterPro" id="IPR057744">
    <property type="entry name" value="OTAase-like"/>
</dbReference>
<proteinExistence type="predicted"/>
<sequence>MGWNCLAPIAVLLFFATARLAAQEATCTLITPRYVFDGTDLSEGLSVLVRNDTIAAIGAVTDLETSGCAVREFPEGTLLPGMIEGHAHLLLHPYDEVDWNDQVLKESHAERAIRGGLHAGETLHAGFTTVRDLGSEGAGYVDVGLKQTIDKGIIPGPRLLVAGKAIVATGSYGPGGFNEQVRVPLGAEEADGRDELIRVVRDQIGHGADLIKVYADYRWGPNGEARPTFTQEELALIVEVANSSGRPVVAHAATAEGMRRATLAGVATIEHGDGGTAEVFELMAERGVALCPTLAAGDAILQYRGWRKGTDPEPERIREKRASFTAALAAGVTIVAGGDVGVFAHGDNARELEMMVDYGMEPLAVLRSVTSGNADVFGLADRVGRIVPGLLADLVVVDGDPTQDISLLREVRWVMLGGEEVDLD</sequence>
<dbReference type="CDD" id="cd01299">
    <property type="entry name" value="Met_dep_hydrolase_A"/>
    <property type="match status" value="1"/>
</dbReference>
<evidence type="ECO:0000259" key="2">
    <source>
        <dbReference type="Pfam" id="PF01979"/>
    </source>
</evidence>
<dbReference type="RefSeq" id="WP_104418670.1">
    <property type="nucleotide sequence ID" value="NZ_PTJC01000005.1"/>
</dbReference>
<evidence type="ECO:0000313" key="3">
    <source>
        <dbReference type="EMBL" id="PPK88097.1"/>
    </source>
</evidence>
<dbReference type="SUPFAM" id="SSF51556">
    <property type="entry name" value="Metallo-dependent hydrolases"/>
    <property type="match status" value="1"/>
</dbReference>
<comment type="caution">
    <text evidence="3">The sequence shown here is derived from an EMBL/GenBank/DDBJ whole genome shotgun (WGS) entry which is preliminary data.</text>
</comment>
<organism evidence="3 4">
    <name type="scientific">Neolewinella xylanilytica</name>
    <dbReference type="NCBI Taxonomy" id="1514080"/>
    <lineage>
        <taxon>Bacteria</taxon>
        <taxon>Pseudomonadati</taxon>
        <taxon>Bacteroidota</taxon>
        <taxon>Saprospiria</taxon>
        <taxon>Saprospirales</taxon>
        <taxon>Lewinellaceae</taxon>
        <taxon>Neolewinella</taxon>
    </lineage>
</organism>
<accession>A0A2S6I9C0</accession>
<keyword evidence="4" id="KW-1185">Reference proteome</keyword>
<dbReference type="Gene3D" id="2.30.40.10">
    <property type="entry name" value="Urease, subunit C, domain 1"/>
    <property type="match status" value="1"/>
</dbReference>
<reference evidence="3 4" key="1">
    <citation type="submission" date="2018-02" db="EMBL/GenBank/DDBJ databases">
        <title>Genomic Encyclopedia of Archaeal and Bacterial Type Strains, Phase II (KMG-II): from individual species to whole genera.</title>
        <authorList>
            <person name="Goeker M."/>
        </authorList>
    </citation>
    <scope>NUCLEOTIDE SEQUENCE [LARGE SCALE GENOMIC DNA]</scope>
    <source>
        <strain evidence="3 4">DSM 29526</strain>
    </source>
</reference>
<evidence type="ECO:0000256" key="1">
    <source>
        <dbReference type="SAM" id="SignalP"/>
    </source>
</evidence>
<dbReference type="GO" id="GO:0016810">
    <property type="term" value="F:hydrolase activity, acting on carbon-nitrogen (but not peptide) bonds"/>
    <property type="evidence" value="ECO:0007669"/>
    <property type="project" value="InterPro"/>
</dbReference>
<evidence type="ECO:0000313" key="4">
    <source>
        <dbReference type="Proteomes" id="UP000237662"/>
    </source>
</evidence>
<dbReference type="Proteomes" id="UP000237662">
    <property type="component" value="Unassembled WGS sequence"/>
</dbReference>
<dbReference type="OrthoDB" id="9797498at2"/>
<name>A0A2S6I9C0_9BACT</name>
<dbReference type="Gene3D" id="3.20.20.140">
    <property type="entry name" value="Metal-dependent hydrolases"/>
    <property type="match status" value="1"/>
</dbReference>
<dbReference type="AlphaFoldDB" id="A0A2S6I9C0"/>
<dbReference type="InterPro" id="IPR006680">
    <property type="entry name" value="Amidohydro-rel"/>
</dbReference>
<dbReference type="InterPro" id="IPR011059">
    <property type="entry name" value="Metal-dep_hydrolase_composite"/>
</dbReference>
<feature type="domain" description="Amidohydrolase-related" evidence="2">
    <location>
        <begin position="77"/>
        <end position="421"/>
    </location>
</feature>
<dbReference type="EMBL" id="PTJC01000005">
    <property type="protein sequence ID" value="PPK88097.1"/>
    <property type="molecule type" value="Genomic_DNA"/>
</dbReference>
<feature type="signal peptide" evidence="1">
    <location>
        <begin position="1"/>
        <end position="21"/>
    </location>
</feature>
<keyword evidence="1" id="KW-0732">Signal</keyword>
<dbReference type="Pfam" id="PF01979">
    <property type="entry name" value="Amidohydro_1"/>
    <property type="match status" value="1"/>
</dbReference>
<keyword evidence="3" id="KW-0378">Hydrolase</keyword>
<dbReference type="SUPFAM" id="SSF51338">
    <property type="entry name" value="Composite domain of metallo-dependent hydrolases"/>
    <property type="match status" value="1"/>
</dbReference>
<gene>
    <name evidence="3" type="ORF">CLV84_1061</name>
</gene>
<dbReference type="PANTHER" id="PTHR43135">
    <property type="entry name" value="ALPHA-D-RIBOSE 1-METHYLPHOSPHONATE 5-TRIPHOSPHATE DIPHOSPHATASE"/>
    <property type="match status" value="1"/>
</dbReference>
<dbReference type="InterPro" id="IPR051781">
    <property type="entry name" value="Metallo-dep_Hydrolase"/>
</dbReference>
<protein>
    <submittedName>
        <fullName evidence="3">Imidazolonepropionase-like amidohydrolase</fullName>
    </submittedName>
</protein>